<dbReference type="FunFam" id="3.30.160.60:FF:000145">
    <property type="entry name" value="Zinc finger protein 574"/>
    <property type="match status" value="1"/>
</dbReference>
<dbReference type="PANTHER" id="PTHR16515:SF49">
    <property type="entry name" value="GASTRULA ZINC FINGER PROTEIN XLCGF49.1-LIKE-RELATED"/>
    <property type="match status" value="1"/>
</dbReference>
<dbReference type="OrthoDB" id="8113227at2759"/>
<proteinExistence type="predicted"/>
<evidence type="ECO:0000256" key="5">
    <source>
        <dbReference type="ARBA" id="ARBA00022833"/>
    </source>
</evidence>
<feature type="domain" description="C2H2-type" evidence="10">
    <location>
        <begin position="371"/>
        <end position="398"/>
    </location>
</feature>
<accession>A0A9P0CGI3</accession>
<dbReference type="SMART" id="SM00355">
    <property type="entry name" value="ZnF_C2H2"/>
    <property type="match status" value="4"/>
</dbReference>
<dbReference type="Proteomes" id="UP001152759">
    <property type="component" value="Chromosome 6"/>
</dbReference>
<gene>
    <name evidence="11" type="ORF">BEMITA_LOCUS10245</name>
</gene>
<evidence type="ECO:0000256" key="4">
    <source>
        <dbReference type="ARBA" id="ARBA00022771"/>
    </source>
</evidence>
<dbReference type="PANTHER" id="PTHR16515">
    <property type="entry name" value="PR DOMAIN ZINC FINGER PROTEIN"/>
    <property type="match status" value="1"/>
</dbReference>
<evidence type="ECO:0000313" key="12">
    <source>
        <dbReference type="Proteomes" id="UP001152759"/>
    </source>
</evidence>
<dbReference type="EMBL" id="OU963867">
    <property type="protein sequence ID" value="CAH0773806.1"/>
    <property type="molecule type" value="Genomic_DNA"/>
</dbReference>
<evidence type="ECO:0000256" key="2">
    <source>
        <dbReference type="ARBA" id="ARBA00022723"/>
    </source>
</evidence>
<reference evidence="11" key="1">
    <citation type="submission" date="2021-12" db="EMBL/GenBank/DDBJ databases">
        <authorList>
            <person name="King R."/>
        </authorList>
    </citation>
    <scope>NUCLEOTIDE SEQUENCE</scope>
</reference>
<dbReference type="GO" id="GO:0010468">
    <property type="term" value="P:regulation of gene expression"/>
    <property type="evidence" value="ECO:0007669"/>
    <property type="project" value="TreeGrafter"/>
</dbReference>
<keyword evidence="2" id="KW-0479">Metal-binding</keyword>
<dbReference type="FunFam" id="3.30.160.60:FF:000446">
    <property type="entry name" value="Zinc finger protein"/>
    <property type="match status" value="1"/>
</dbReference>
<name>A0A9P0CGI3_BEMTA</name>
<evidence type="ECO:0000313" key="11">
    <source>
        <dbReference type="EMBL" id="CAH0773806.1"/>
    </source>
</evidence>
<keyword evidence="4 8" id="KW-0863">Zinc-finger</keyword>
<dbReference type="KEGG" id="btab:109041518"/>
<sequence length="430" mass="48001">MNYGTYANTFQAVPDFSHQSAAVQSNQDPTGDANKGNMVTSVAVNNIQGVQTQDRMPEMLQSIATSRVQTVNSTNYILNTPAISQPQQVFSTSNQFAPVHYISAPTSITSNDIQIAWTDPNRSNNLLSEHLKNSISVPIFSTLPHNALHMNSPAVWSVKSVSVDSVGTMTDPILSSEFLDLKTKNKRDFDSTDCSKLNIGMQSSALLQYMSRMPPQILPLSFQNFLKKHNIPYNIKVLGNNLLSQGVSAIGMGSVNVTICKDNRTKSPVYKPKTFNPLVDGATNFNCNVCDLEFPDEASLQNHALVSDHEPDRRFRCEECGVCLKRKEHLDQHRKGHSQDRPFVCSICYKGFKRSEHLKRHYGTHSDQKCFSCRICGKAFYRKDHLAKHEQTHVNRKISDSYETSQLSHGEDVSEISEPDQGHDMISAGC</sequence>
<comment type="subcellular location">
    <subcellularLocation>
        <location evidence="1">Nucleus</location>
    </subcellularLocation>
</comment>
<keyword evidence="7" id="KW-0539">Nucleus</keyword>
<dbReference type="GO" id="GO:0008270">
    <property type="term" value="F:zinc ion binding"/>
    <property type="evidence" value="ECO:0007669"/>
    <property type="project" value="UniProtKB-KW"/>
</dbReference>
<keyword evidence="3" id="KW-0677">Repeat</keyword>
<keyword evidence="12" id="KW-1185">Reference proteome</keyword>
<dbReference type="GO" id="GO:0003677">
    <property type="term" value="F:DNA binding"/>
    <property type="evidence" value="ECO:0007669"/>
    <property type="project" value="UniProtKB-KW"/>
</dbReference>
<dbReference type="AlphaFoldDB" id="A0A9P0CGI3"/>
<feature type="domain" description="C2H2-type" evidence="10">
    <location>
        <begin position="315"/>
        <end position="342"/>
    </location>
</feature>
<dbReference type="Pfam" id="PF12874">
    <property type="entry name" value="zf-met"/>
    <property type="match status" value="1"/>
</dbReference>
<evidence type="ECO:0000256" key="6">
    <source>
        <dbReference type="ARBA" id="ARBA00023125"/>
    </source>
</evidence>
<evidence type="ECO:0000256" key="1">
    <source>
        <dbReference type="ARBA" id="ARBA00004123"/>
    </source>
</evidence>
<evidence type="ECO:0000256" key="7">
    <source>
        <dbReference type="ARBA" id="ARBA00023242"/>
    </source>
</evidence>
<dbReference type="InterPro" id="IPR013087">
    <property type="entry name" value="Znf_C2H2_type"/>
</dbReference>
<feature type="region of interest" description="Disordered" evidence="9">
    <location>
        <begin position="397"/>
        <end position="430"/>
    </location>
</feature>
<dbReference type="InterPro" id="IPR050331">
    <property type="entry name" value="Zinc_finger"/>
</dbReference>
<evidence type="ECO:0000259" key="10">
    <source>
        <dbReference type="PROSITE" id="PS50157"/>
    </source>
</evidence>
<feature type="domain" description="C2H2-type" evidence="10">
    <location>
        <begin position="285"/>
        <end position="314"/>
    </location>
</feature>
<evidence type="ECO:0000256" key="8">
    <source>
        <dbReference type="PROSITE-ProRule" id="PRU00042"/>
    </source>
</evidence>
<dbReference type="PROSITE" id="PS50157">
    <property type="entry name" value="ZINC_FINGER_C2H2_2"/>
    <property type="match status" value="4"/>
</dbReference>
<keyword evidence="6" id="KW-0238">DNA-binding</keyword>
<dbReference type="InterPro" id="IPR036236">
    <property type="entry name" value="Znf_C2H2_sf"/>
</dbReference>
<dbReference type="SUPFAM" id="SSF57667">
    <property type="entry name" value="beta-beta-alpha zinc fingers"/>
    <property type="match status" value="2"/>
</dbReference>
<organism evidence="11 12">
    <name type="scientific">Bemisia tabaci</name>
    <name type="common">Sweetpotato whitefly</name>
    <name type="synonym">Aleurodes tabaci</name>
    <dbReference type="NCBI Taxonomy" id="7038"/>
    <lineage>
        <taxon>Eukaryota</taxon>
        <taxon>Metazoa</taxon>
        <taxon>Ecdysozoa</taxon>
        <taxon>Arthropoda</taxon>
        <taxon>Hexapoda</taxon>
        <taxon>Insecta</taxon>
        <taxon>Pterygota</taxon>
        <taxon>Neoptera</taxon>
        <taxon>Paraneoptera</taxon>
        <taxon>Hemiptera</taxon>
        <taxon>Sternorrhyncha</taxon>
        <taxon>Aleyrodoidea</taxon>
        <taxon>Aleyrodidae</taxon>
        <taxon>Aleyrodinae</taxon>
        <taxon>Bemisia</taxon>
    </lineage>
</organism>
<evidence type="ECO:0000256" key="3">
    <source>
        <dbReference type="ARBA" id="ARBA00022737"/>
    </source>
</evidence>
<dbReference type="Gene3D" id="3.30.160.60">
    <property type="entry name" value="Classic Zinc Finger"/>
    <property type="match status" value="3"/>
</dbReference>
<dbReference type="Pfam" id="PF00096">
    <property type="entry name" value="zf-C2H2"/>
    <property type="match status" value="2"/>
</dbReference>
<dbReference type="GO" id="GO:0005634">
    <property type="term" value="C:nucleus"/>
    <property type="evidence" value="ECO:0007669"/>
    <property type="project" value="UniProtKB-SubCell"/>
</dbReference>
<evidence type="ECO:0000256" key="9">
    <source>
        <dbReference type="SAM" id="MobiDB-lite"/>
    </source>
</evidence>
<protein>
    <recommendedName>
        <fullName evidence="10">C2H2-type domain-containing protein</fullName>
    </recommendedName>
</protein>
<feature type="domain" description="C2H2-type" evidence="10">
    <location>
        <begin position="343"/>
        <end position="370"/>
    </location>
</feature>
<dbReference type="PROSITE" id="PS00028">
    <property type="entry name" value="ZINC_FINGER_C2H2_1"/>
    <property type="match status" value="4"/>
</dbReference>
<keyword evidence="5" id="KW-0862">Zinc</keyword>